<dbReference type="EMBL" id="FYEH01000005">
    <property type="protein sequence ID" value="SNB66512.1"/>
    <property type="molecule type" value="Genomic_DNA"/>
</dbReference>
<dbReference type="PROSITE" id="PS51462">
    <property type="entry name" value="NUDIX"/>
    <property type="match status" value="1"/>
</dbReference>
<evidence type="ECO:0000313" key="4">
    <source>
        <dbReference type="EMBL" id="SNB66512.1"/>
    </source>
</evidence>
<feature type="domain" description="Nudix hydrolase" evidence="3">
    <location>
        <begin position="7"/>
        <end position="137"/>
    </location>
</feature>
<name>A0A212R3C7_9PROT</name>
<evidence type="ECO:0000313" key="5">
    <source>
        <dbReference type="Proteomes" id="UP000197065"/>
    </source>
</evidence>
<dbReference type="Gene3D" id="3.90.79.10">
    <property type="entry name" value="Nucleoside Triphosphate Pyrophosphohydrolase"/>
    <property type="match status" value="1"/>
</dbReference>
<dbReference type="Pfam" id="PF00293">
    <property type="entry name" value="NUDIX"/>
    <property type="match status" value="1"/>
</dbReference>
<evidence type="ECO:0000259" key="3">
    <source>
        <dbReference type="PROSITE" id="PS51462"/>
    </source>
</evidence>
<dbReference type="GO" id="GO:0016787">
    <property type="term" value="F:hydrolase activity"/>
    <property type="evidence" value="ECO:0007669"/>
    <property type="project" value="UniProtKB-KW"/>
</dbReference>
<dbReference type="PANTHER" id="PTHR43046:SF14">
    <property type="entry name" value="MUTT_NUDIX FAMILY PROTEIN"/>
    <property type="match status" value="1"/>
</dbReference>
<dbReference type="PANTHER" id="PTHR43046">
    <property type="entry name" value="GDP-MANNOSE MANNOSYL HYDROLASE"/>
    <property type="match status" value="1"/>
</dbReference>
<dbReference type="Proteomes" id="UP000197065">
    <property type="component" value="Unassembled WGS sequence"/>
</dbReference>
<gene>
    <name evidence="4" type="ORF">SAMN07250955_105123</name>
</gene>
<reference evidence="4 5" key="1">
    <citation type="submission" date="2017-06" db="EMBL/GenBank/DDBJ databases">
        <authorList>
            <person name="Kim H.J."/>
            <person name="Triplett B.A."/>
        </authorList>
    </citation>
    <scope>NUCLEOTIDE SEQUENCE [LARGE SCALE GENOMIC DNA]</scope>
    <source>
        <strain evidence="4 5">B29T1</strain>
    </source>
</reference>
<evidence type="ECO:0000256" key="1">
    <source>
        <dbReference type="ARBA" id="ARBA00001946"/>
    </source>
</evidence>
<sequence length="144" mass="15673">MVCMSQGEHPLTAVLAMVRREDHLLLGRRRKAPDLGLWGFPGGRLEWGETLVEAALRELDEETAVSARALRLLPPLEIIRPKEGLHVVLCPVLCAWQAGEGRLADDELAELAWMTAGQVRALDPATASRDLASLAATAFQESLA</sequence>
<evidence type="ECO:0000256" key="2">
    <source>
        <dbReference type="ARBA" id="ARBA00022801"/>
    </source>
</evidence>
<dbReference type="PRINTS" id="PR00502">
    <property type="entry name" value="NUDIXFAMILY"/>
</dbReference>
<dbReference type="InterPro" id="IPR020476">
    <property type="entry name" value="Nudix_hydrolase"/>
</dbReference>
<proteinExistence type="predicted"/>
<dbReference type="SUPFAM" id="SSF55811">
    <property type="entry name" value="Nudix"/>
    <property type="match status" value="1"/>
</dbReference>
<keyword evidence="2" id="KW-0378">Hydrolase</keyword>
<keyword evidence="5" id="KW-1185">Reference proteome</keyword>
<organism evidence="4 5">
    <name type="scientific">Arboricoccus pini</name>
    <dbReference type="NCBI Taxonomy" id="1963835"/>
    <lineage>
        <taxon>Bacteria</taxon>
        <taxon>Pseudomonadati</taxon>
        <taxon>Pseudomonadota</taxon>
        <taxon>Alphaproteobacteria</taxon>
        <taxon>Geminicoccales</taxon>
        <taxon>Geminicoccaceae</taxon>
        <taxon>Arboricoccus</taxon>
    </lineage>
</organism>
<accession>A0A212R3C7</accession>
<dbReference type="InterPro" id="IPR000086">
    <property type="entry name" value="NUDIX_hydrolase_dom"/>
</dbReference>
<dbReference type="AlphaFoldDB" id="A0A212R3C7"/>
<dbReference type="InterPro" id="IPR015797">
    <property type="entry name" value="NUDIX_hydrolase-like_dom_sf"/>
</dbReference>
<dbReference type="CDD" id="cd04673">
    <property type="entry name" value="NUDIX_ADPRase"/>
    <property type="match status" value="1"/>
</dbReference>
<protein>
    <submittedName>
        <fullName evidence="4">ADP-ribose pyrophosphatase YjhB, NUDIX family</fullName>
    </submittedName>
</protein>
<comment type="cofactor">
    <cofactor evidence="1">
        <name>Mg(2+)</name>
        <dbReference type="ChEBI" id="CHEBI:18420"/>
    </cofactor>
</comment>